<evidence type="ECO:0000256" key="2">
    <source>
        <dbReference type="ARBA" id="ARBA00005543"/>
    </source>
</evidence>
<keyword evidence="4" id="KW-0809">Transit peptide</keyword>
<evidence type="ECO:0000313" key="9">
    <source>
        <dbReference type="Proteomes" id="UP000431533"/>
    </source>
</evidence>
<feature type="domain" description="Aminoglycoside phosphotransferase" evidence="7">
    <location>
        <begin position="115"/>
        <end position="360"/>
    </location>
</feature>
<dbReference type="OrthoDB" id="2968323at2759"/>
<dbReference type="InterPro" id="IPR002575">
    <property type="entry name" value="Aminoglycoside_PTrfase"/>
</dbReference>
<evidence type="ECO:0000256" key="5">
    <source>
        <dbReference type="ARBA" id="ARBA00023128"/>
    </source>
</evidence>
<sequence length="558" mass="64042">MALTWNARTYPLRRWFSAYRTITYQYIRPSTVATFATSVERQSANRAITMPLLCAERSNGTCMYSTSSLFRILIFNESVQLSERYLEFDLQQLLKLQRSLVRVPVITLGTRVLKCREGLNNKAYLLTMDNGSEVFAKLPNLIAGPAYYTTASEVATREFLRDALNIPTPRIIAWSADRNNAVGAEYILEEKAPGKPLGSLWYQWDDIPEDMCSDNAIITNVPLDSSVLERFKMGPLVSSGMWRGERAGMDMNRGPYNGPLEFIEAMATNEMQFIKTHARPRMNYHRSPTEPESPEEVLDLLDRYLQLAPAMVPPLGTDDTHSPTLWHPDLHLDNVFVDPESKQITRIIDWQSAAVMPFFYQCGVPRMFRHPGIVADGWALSELPEDYDSLDQNEKAKIDSDRKSETCHKYYEAETKTENPRHWAALQLDNADVRTEPSRLVVNVWQDRDVFFLRRALLSIVEQWQDLCPESDKCPVSFNEQELALHEAEEESMSNVGEILRLFRDKWGLPPNGMVDPTEFDQIRTAVAELRNSFIEDADDEAERELFAKLWPYQDADI</sequence>
<dbReference type="PANTHER" id="PTHR36091:SF1">
    <property type="entry name" value="ALTERED INHERITANCE OF MITOCHONDRIA PROTEIN 9, MITOCHONDRIAL"/>
    <property type="match status" value="1"/>
</dbReference>
<dbReference type="InterPro" id="IPR011009">
    <property type="entry name" value="Kinase-like_dom_sf"/>
</dbReference>
<dbReference type="RefSeq" id="XP_031007505.1">
    <property type="nucleotide sequence ID" value="XM_031147377.1"/>
</dbReference>
<dbReference type="Gene3D" id="3.90.1200.10">
    <property type="match status" value="1"/>
</dbReference>
<evidence type="ECO:0000256" key="3">
    <source>
        <dbReference type="ARBA" id="ARBA00016197"/>
    </source>
</evidence>
<comment type="subcellular location">
    <subcellularLocation>
        <location evidence="1">Mitochondrion</location>
    </subcellularLocation>
</comment>
<dbReference type="PANTHER" id="PTHR36091">
    <property type="entry name" value="ALTERED INHERITANCE OF MITOCHONDRIA PROTEIN 9, MITOCHONDRIAL"/>
    <property type="match status" value="1"/>
</dbReference>
<dbReference type="EMBL" id="QGMH01000027">
    <property type="protein sequence ID" value="TVY28717.1"/>
    <property type="molecule type" value="Genomic_DNA"/>
</dbReference>
<evidence type="ECO:0000256" key="1">
    <source>
        <dbReference type="ARBA" id="ARBA00004173"/>
    </source>
</evidence>
<dbReference type="GeneID" id="41982598"/>
<protein>
    <recommendedName>
        <fullName evidence="3">Altered inheritance of mitochondria protein 9, mitochondrial</fullName>
    </recommendedName>
    <alternativeName>
        <fullName evidence="6">Found in mitochondrial proteome protein 29</fullName>
    </alternativeName>
</protein>
<keyword evidence="5" id="KW-0496">Mitochondrion</keyword>
<name>A0A8H8U293_9HELO</name>
<keyword evidence="9" id="KW-1185">Reference proteome</keyword>
<organism evidence="8 9">
    <name type="scientific">Lachnellula hyalina</name>
    <dbReference type="NCBI Taxonomy" id="1316788"/>
    <lineage>
        <taxon>Eukaryota</taxon>
        <taxon>Fungi</taxon>
        <taxon>Dikarya</taxon>
        <taxon>Ascomycota</taxon>
        <taxon>Pezizomycotina</taxon>
        <taxon>Leotiomycetes</taxon>
        <taxon>Helotiales</taxon>
        <taxon>Lachnaceae</taxon>
        <taxon>Lachnellula</taxon>
    </lineage>
</organism>
<dbReference type="Proteomes" id="UP000431533">
    <property type="component" value="Unassembled WGS sequence"/>
</dbReference>
<dbReference type="InterPro" id="IPR051035">
    <property type="entry name" value="Mito_inheritance_9"/>
</dbReference>
<reference evidence="8 9" key="1">
    <citation type="submission" date="2018-05" db="EMBL/GenBank/DDBJ databases">
        <title>Genome sequencing and assembly of the regulated plant pathogen Lachnellula willkommii and related sister species for the development of diagnostic species identification markers.</title>
        <authorList>
            <person name="Giroux E."/>
            <person name="Bilodeau G."/>
        </authorList>
    </citation>
    <scope>NUCLEOTIDE SEQUENCE [LARGE SCALE GENOMIC DNA]</scope>
    <source>
        <strain evidence="8 9">CBS 185.66</strain>
    </source>
</reference>
<evidence type="ECO:0000259" key="7">
    <source>
        <dbReference type="Pfam" id="PF01636"/>
    </source>
</evidence>
<dbReference type="AlphaFoldDB" id="A0A8H8U293"/>
<dbReference type="Pfam" id="PF01636">
    <property type="entry name" value="APH"/>
    <property type="match status" value="1"/>
</dbReference>
<dbReference type="SUPFAM" id="SSF56112">
    <property type="entry name" value="Protein kinase-like (PK-like)"/>
    <property type="match status" value="1"/>
</dbReference>
<gene>
    <name evidence="8" type="primary">AIM9_2</name>
    <name evidence="8" type="ORF">LHYA1_G002400</name>
</gene>
<proteinExistence type="inferred from homology"/>
<evidence type="ECO:0000256" key="4">
    <source>
        <dbReference type="ARBA" id="ARBA00022946"/>
    </source>
</evidence>
<comment type="similarity">
    <text evidence="2">Belongs to the AIM9 family.</text>
</comment>
<accession>A0A8H8U293</accession>
<evidence type="ECO:0000313" key="8">
    <source>
        <dbReference type="EMBL" id="TVY28717.1"/>
    </source>
</evidence>
<comment type="caution">
    <text evidence="8">The sequence shown here is derived from an EMBL/GenBank/DDBJ whole genome shotgun (WGS) entry which is preliminary data.</text>
</comment>
<evidence type="ECO:0000256" key="6">
    <source>
        <dbReference type="ARBA" id="ARBA00031849"/>
    </source>
</evidence>
<dbReference type="GO" id="GO:0005739">
    <property type="term" value="C:mitochondrion"/>
    <property type="evidence" value="ECO:0007669"/>
    <property type="project" value="UniProtKB-SubCell"/>
</dbReference>